<organism evidence="3 4">
    <name type="scientific">Halalkalibacter hemicellulosilyticusJCM 9152</name>
    <dbReference type="NCBI Taxonomy" id="1236971"/>
    <lineage>
        <taxon>Bacteria</taxon>
        <taxon>Bacillati</taxon>
        <taxon>Bacillota</taxon>
        <taxon>Bacilli</taxon>
        <taxon>Bacillales</taxon>
        <taxon>Bacillaceae</taxon>
        <taxon>Halalkalibacter</taxon>
    </lineage>
</organism>
<dbReference type="PANTHER" id="PTHR43245:SF55">
    <property type="entry name" value="NAD(P)-BINDING DOMAIN-CONTAINING PROTEIN"/>
    <property type="match status" value="1"/>
</dbReference>
<dbReference type="RefSeq" id="WP_035344137.1">
    <property type="nucleotide sequence ID" value="NZ_BAUU01000015.1"/>
</dbReference>
<evidence type="ECO:0000259" key="2">
    <source>
        <dbReference type="Pfam" id="PF14667"/>
    </source>
</evidence>
<evidence type="ECO:0000313" key="4">
    <source>
        <dbReference type="Proteomes" id="UP000018895"/>
    </source>
</evidence>
<dbReference type="InterPro" id="IPR050177">
    <property type="entry name" value="Lipid_A_modif_metabolic_enz"/>
</dbReference>
<dbReference type="PANTHER" id="PTHR43245">
    <property type="entry name" value="BIFUNCTIONAL POLYMYXIN RESISTANCE PROTEIN ARNA"/>
    <property type="match status" value="1"/>
</dbReference>
<dbReference type="SUPFAM" id="SSF51735">
    <property type="entry name" value="NAD(P)-binding Rossmann-fold domains"/>
    <property type="match status" value="1"/>
</dbReference>
<accession>W4QGE8</accession>
<proteinExistence type="predicted"/>
<dbReference type="Proteomes" id="UP000018895">
    <property type="component" value="Unassembled WGS sequence"/>
</dbReference>
<protein>
    <submittedName>
        <fullName evidence="3">Epimerase</fullName>
    </submittedName>
</protein>
<dbReference type="STRING" id="1236971.JCM9152_2417"/>
<dbReference type="UniPathway" id="UPA00109">
    <property type="reaction ID" value="UER00181"/>
</dbReference>
<dbReference type="Pfam" id="PF01370">
    <property type="entry name" value="Epimerase"/>
    <property type="match status" value="1"/>
</dbReference>
<dbReference type="CDD" id="cd07007">
    <property type="entry name" value="cupin_CapF-like_C"/>
    <property type="match status" value="1"/>
</dbReference>
<gene>
    <name evidence="3" type="ORF">JCM9152_2417</name>
</gene>
<dbReference type="InterPro" id="IPR011051">
    <property type="entry name" value="RmlC_Cupin_sf"/>
</dbReference>
<dbReference type="EMBL" id="BAUU01000015">
    <property type="protein sequence ID" value="GAE30982.1"/>
    <property type="molecule type" value="Genomic_DNA"/>
</dbReference>
<comment type="caution">
    <text evidence="3">The sequence shown here is derived from an EMBL/GenBank/DDBJ whole genome shotgun (WGS) entry which is preliminary data.</text>
</comment>
<dbReference type="Pfam" id="PF14667">
    <property type="entry name" value="Polysacc_synt_C"/>
    <property type="match status" value="1"/>
</dbReference>
<keyword evidence="4" id="KW-1185">Reference proteome</keyword>
<dbReference type="InterPro" id="IPR001509">
    <property type="entry name" value="Epimerase_deHydtase"/>
</dbReference>
<name>W4QGE8_9BACI</name>
<dbReference type="Gene3D" id="3.40.50.720">
    <property type="entry name" value="NAD(P)-binding Rossmann-like Domain"/>
    <property type="match status" value="1"/>
</dbReference>
<evidence type="ECO:0000259" key="1">
    <source>
        <dbReference type="Pfam" id="PF01370"/>
    </source>
</evidence>
<dbReference type="GO" id="GO:0006096">
    <property type="term" value="P:glycolytic process"/>
    <property type="evidence" value="ECO:0007669"/>
    <property type="project" value="UniProtKB-UniPathway"/>
</dbReference>
<evidence type="ECO:0000313" key="3">
    <source>
        <dbReference type="EMBL" id="GAE30982.1"/>
    </source>
</evidence>
<dbReference type="InterPro" id="IPR036291">
    <property type="entry name" value="NAD(P)-bd_dom_sf"/>
</dbReference>
<dbReference type="OrthoDB" id="9801056at2"/>
<dbReference type="InterPro" id="IPR029303">
    <property type="entry name" value="CapF_C"/>
</dbReference>
<dbReference type="SUPFAM" id="SSF51182">
    <property type="entry name" value="RmlC-like cupins"/>
    <property type="match status" value="1"/>
</dbReference>
<dbReference type="InterPro" id="IPR014710">
    <property type="entry name" value="RmlC-like_jellyroll"/>
</dbReference>
<dbReference type="Gene3D" id="2.60.120.10">
    <property type="entry name" value="Jelly Rolls"/>
    <property type="match status" value="1"/>
</dbReference>
<sequence length="378" mass="43655">MKNVNVLITGANGFIGKNLYVALEEMKNVSIKTYTRDQTIKELEQFLNQADVVFHLAGVNRVKDEDIEFVEGNINLTEKITGILRKIDRKPIIVMSSSIQVTNNTPYGESKKKAEEILEKYAQETNHNQVFIYRLTNVFGKWGKPNYNSVVATFCYNISRGLDVDIHDPLNEIELVYIDDVIKEFKNRIYCLKEKSKPFIHQVTPTYKITLKKLAAQIYEFYNLRKNLIMPDLSNPLTKALYSTYLSYLDQYQFAYNLEIKKDLRGSLVELLKSDHFGQIFISTSHPGVIRGNHYHHTKVEKFCVIKGKANIKLQNIISDEISSYVVTGDKAQIVDIPPGYTHSLENIGESELIVLFWANEIFDKDRPDTYFREVENE</sequence>
<dbReference type="AlphaFoldDB" id="W4QGE8"/>
<feature type="domain" description="NAD-dependent epimerase/dehydratase" evidence="1">
    <location>
        <begin position="6"/>
        <end position="183"/>
    </location>
</feature>
<reference evidence="3" key="1">
    <citation type="journal article" date="2014" name="Genome Announc.">
        <title>Draft Genome Sequences of Three Alkaliphilic Bacillus Strains, Bacillus wakoensis JCM 9140T, Bacillus akibai JCM 9157T, and Bacillus hemicellulosilyticus JCM 9152T.</title>
        <authorList>
            <person name="Yuki M."/>
            <person name="Oshima K."/>
            <person name="Suda W."/>
            <person name="Oshida Y."/>
            <person name="Kitamura K."/>
            <person name="Iida T."/>
            <person name="Hattori M."/>
            <person name="Ohkuma M."/>
        </authorList>
    </citation>
    <scope>NUCLEOTIDE SEQUENCE [LARGE SCALE GENOMIC DNA]</scope>
    <source>
        <strain evidence="3">JCM 9152</strain>
    </source>
</reference>
<feature type="domain" description="Capsular polysaccharide assembling protein CapF C-terminal" evidence="2">
    <location>
        <begin position="262"/>
        <end position="371"/>
    </location>
</feature>